<sequence>FFMATVPAGTHLYHGTSKSEPVEGMEWLAFEPEHALIFARPRGEPPGGPPGEGDGDEDEEKGERIKHASGHGEEIVAHQLPLNPSSAPLTGYLHTYAPPSPLHLLYIDGLSAGKTLNGTLDTQDLLLLNLTTSPGSPMGGEYARARGLCRLAETLWEGKIDGVLRMEGGFEVILCKFEGRVERVDVMPVRASEGPGVRGRPGRGGKGGPRSTMGGWLYIQAITSRYHGIGGGRVKLDYSHFVSAFAYERLDLWTNDVVSDTPHPRLTNASPAQLDEIKGAVTDMILQSSHRREEGEGEGEEEKTNWQEVADMVVTRYSSPLHYLHTNQKVRSNKETFAHYLTTLLHPFVAPSARNITHELLRCTSQVVPPLPLPPSPLPLLAHTTIHTVASQICSTLLSALDTTTSSLSRSLAPASPPPSHALELVDSLVAYLRWTTWKECGPCGDEEVCFVPIWPMGSVEEHRAPRCTREEGVGAGYWG</sequence>
<evidence type="ECO:0000313" key="2">
    <source>
        <dbReference type="EMBL" id="KAF2679098.1"/>
    </source>
</evidence>
<accession>A0A6G1ILY2</accession>
<dbReference type="Proteomes" id="UP000799291">
    <property type="component" value="Unassembled WGS sequence"/>
</dbReference>
<gene>
    <name evidence="2" type="ORF">K458DRAFT_260536</name>
</gene>
<evidence type="ECO:0000313" key="3">
    <source>
        <dbReference type="Proteomes" id="UP000799291"/>
    </source>
</evidence>
<dbReference type="EMBL" id="MU005606">
    <property type="protein sequence ID" value="KAF2679098.1"/>
    <property type="molecule type" value="Genomic_DNA"/>
</dbReference>
<dbReference type="OrthoDB" id="10261782at2759"/>
<evidence type="ECO:0000256" key="1">
    <source>
        <dbReference type="SAM" id="MobiDB-lite"/>
    </source>
</evidence>
<feature type="non-terminal residue" evidence="2">
    <location>
        <position position="480"/>
    </location>
</feature>
<feature type="region of interest" description="Disordered" evidence="1">
    <location>
        <begin position="39"/>
        <end position="68"/>
    </location>
</feature>
<dbReference type="PANTHER" id="PTHR35204">
    <property type="entry name" value="YALI0A21131P"/>
    <property type="match status" value="1"/>
</dbReference>
<feature type="non-terminal residue" evidence="2">
    <location>
        <position position="1"/>
    </location>
</feature>
<dbReference type="PANTHER" id="PTHR35204:SF1">
    <property type="entry name" value="ENTEROTOXIN"/>
    <property type="match status" value="1"/>
</dbReference>
<dbReference type="InterPro" id="IPR038921">
    <property type="entry name" value="YOR389W-like"/>
</dbReference>
<name>A0A6G1ILY2_9PLEO</name>
<reference evidence="2" key="1">
    <citation type="journal article" date="2020" name="Stud. Mycol.">
        <title>101 Dothideomycetes genomes: a test case for predicting lifestyles and emergence of pathogens.</title>
        <authorList>
            <person name="Haridas S."/>
            <person name="Albert R."/>
            <person name="Binder M."/>
            <person name="Bloem J."/>
            <person name="Labutti K."/>
            <person name="Salamov A."/>
            <person name="Andreopoulos B."/>
            <person name="Baker S."/>
            <person name="Barry K."/>
            <person name="Bills G."/>
            <person name="Bluhm B."/>
            <person name="Cannon C."/>
            <person name="Castanera R."/>
            <person name="Culley D."/>
            <person name="Daum C."/>
            <person name="Ezra D."/>
            <person name="Gonzalez J."/>
            <person name="Henrissat B."/>
            <person name="Kuo A."/>
            <person name="Liang C."/>
            <person name="Lipzen A."/>
            <person name="Lutzoni F."/>
            <person name="Magnuson J."/>
            <person name="Mondo S."/>
            <person name="Nolan M."/>
            <person name="Ohm R."/>
            <person name="Pangilinan J."/>
            <person name="Park H.-J."/>
            <person name="Ramirez L."/>
            <person name="Alfaro M."/>
            <person name="Sun H."/>
            <person name="Tritt A."/>
            <person name="Yoshinaga Y."/>
            <person name="Zwiers L.-H."/>
            <person name="Turgeon B."/>
            <person name="Goodwin S."/>
            <person name="Spatafora J."/>
            <person name="Crous P."/>
            <person name="Grigoriev I."/>
        </authorList>
    </citation>
    <scope>NUCLEOTIDE SEQUENCE</scope>
    <source>
        <strain evidence="2">CBS 122367</strain>
    </source>
</reference>
<keyword evidence="3" id="KW-1185">Reference proteome</keyword>
<proteinExistence type="predicted"/>
<dbReference type="AlphaFoldDB" id="A0A6G1ILY2"/>
<organism evidence="2 3">
    <name type="scientific">Lentithecium fluviatile CBS 122367</name>
    <dbReference type="NCBI Taxonomy" id="1168545"/>
    <lineage>
        <taxon>Eukaryota</taxon>
        <taxon>Fungi</taxon>
        <taxon>Dikarya</taxon>
        <taxon>Ascomycota</taxon>
        <taxon>Pezizomycotina</taxon>
        <taxon>Dothideomycetes</taxon>
        <taxon>Pleosporomycetidae</taxon>
        <taxon>Pleosporales</taxon>
        <taxon>Massarineae</taxon>
        <taxon>Lentitheciaceae</taxon>
        <taxon>Lentithecium</taxon>
    </lineage>
</organism>
<protein>
    <submittedName>
        <fullName evidence="2">Uncharacterized protein</fullName>
    </submittedName>
</protein>